<protein>
    <submittedName>
        <fullName evidence="1">Uncharacterized protein</fullName>
    </submittedName>
</protein>
<dbReference type="EMBL" id="MFAV01000008">
    <property type="protein sequence ID" value="OGD86751.1"/>
    <property type="molecule type" value="Genomic_DNA"/>
</dbReference>
<gene>
    <name evidence="1" type="ORF">A2Z23_02745</name>
</gene>
<evidence type="ECO:0000313" key="2">
    <source>
        <dbReference type="Proteomes" id="UP000176628"/>
    </source>
</evidence>
<evidence type="ECO:0000313" key="1">
    <source>
        <dbReference type="EMBL" id="OGD86751.1"/>
    </source>
</evidence>
<dbReference type="Proteomes" id="UP000176628">
    <property type="component" value="Unassembled WGS sequence"/>
</dbReference>
<dbReference type="AlphaFoldDB" id="A0A1F5G4G6"/>
<reference evidence="1 2" key="1">
    <citation type="journal article" date="2016" name="Nat. Commun.">
        <title>Thousands of microbial genomes shed light on interconnected biogeochemical processes in an aquifer system.</title>
        <authorList>
            <person name="Anantharaman K."/>
            <person name="Brown C.T."/>
            <person name="Hug L.A."/>
            <person name="Sharon I."/>
            <person name="Castelle C.J."/>
            <person name="Probst A.J."/>
            <person name="Thomas B.C."/>
            <person name="Singh A."/>
            <person name="Wilkins M.J."/>
            <person name="Karaoz U."/>
            <person name="Brodie E.L."/>
            <person name="Williams K.H."/>
            <person name="Hubbard S.S."/>
            <person name="Banfield J.F."/>
        </authorList>
    </citation>
    <scope>NUCLEOTIDE SEQUENCE [LARGE SCALE GENOMIC DNA]</scope>
</reference>
<name>A0A1F5G4G6_9BACT</name>
<comment type="caution">
    <text evidence="1">The sequence shown here is derived from an EMBL/GenBank/DDBJ whole genome shotgun (WGS) entry which is preliminary data.</text>
</comment>
<accession>A0A1F5G4G6</accession>
<sequence>MWANSGDNKAKYNTGGAVSIDTGNAEADVEVTNMANFNAADLDSCGCVVSGTVKVKDNGYDSDNEANVLLASINWALQENILDCSDKEDDACASVFVGSNTGDNKVKYNTQGGDPSISTGSAGGDVMVENTANQNVVGDVDLDGIDLPSFNFPGGNFSGLLVLLLGLFS</sequence>
<organism evidence="1 2">
    <name type="scientific">Candidatus Curtissbacteria bacterium RBG_16_39_7</name>
    <dbReference type="NCBI Taxonomy" id="1797707"/>
    <lineage>
        <taxon>Bacteria</taxon>
        <taxon>Candidatus Curtissiibacteriota</taxon>
    </lineage>
</organism>
<proteinExistence type="predicted"/>